<evidence type="ECO:0000259" key="15">
    <source>
        <dbReference type="Pfam" id="PF01113"/>
    </source>
</evidence>
<evidence type="ECO:0000256" key="12">
    <source>
        <dbReference type="ARBA" id="ARBA00049396"/>
    </source>
</evidence>
<evidence type="ECO:0000313" key="18">
    <source>
        <dbReference type="Proteomes" id="UP001500212"/>
    </source>
</evidence>
<feature type="active site" description="Proton donor/acceptor" evidence="13">
    <location>
        <position position="163"/>
    </location>
</feature>
<dbReference type="Proteomes" id="UP001500212">
    <property type="component" value="Unassembled WGS sequence"/>
</dbReference>
<comment type="subcellular location">
    <subcellularLocation>
        <location evidence="13">Cytoplasm</location>
    </subcellularLocation>
</comment>
<comment type="function">
    <text evidence="13">Catalyzes the conversion of 4-hydroxy-tetrahydrodipicolinate (HTPA) to tetrahydrodipicolinate.</text>
</comment>
<comment type="similarity">
    <text evidence="1 13">Belongs to the DapB family.</text>
</comment>
<feature type="binding site" evidence="13">
    <location>
        <begin position="40"/>
        <end position="45"/>
    </location>
    <ligand>
        <name>NAD(+)</name>
        <dbReference type="ChEBI" id="CHEBI:57540"/>
    </ligand>
</feature>
<comment type="subunit">
    <text evidence="13">Homotetramer.</text>
</comment>
<comment type="caution">
    <text evidence="13">Was originally thought to be a dihydrodipicolinate reductase (DHDPR), catalyzing the conversion of dihydrodipicolinate to tetrahydrodipicolinate. However, it was shown in E.coli that the substrate of the enzymatic reaction is not dihydrodipicolinate (DHDP) but in fact (2S,4S)-4-hydroxy-2,3,4,5-tetrahydrodipicolinic acid (HTPA), the product released by the DapA-catalyzed reaction.</text>
</comment>
<dbReference type="NCBIfam" id="TIGR00036">
    <property type="entry name" value="dapB"/>
    <property type="match status" value="1"/>
</dbReference>
<feature type="region of interest" description="Disordered" evidence="14">
    <location>
        <begin position="185"/>
        <end position="205"/>
    </location>
</feature>
<evidence type="ECO:0000256" key="11">
    <source>
        <dbReference type="ARBA" id="ARBA00049080"/>
    </source>
</evidence>
<evidence type="ECO:0000313" key="17">
    <source>
        <dbReference type="EMBL" id="GAA4613789.1"/>
    </source>
</evidence>
<comment type="caution">
    <text evidence="17">The sequence shown here is derived from an EMBL/GenBank/DDBJ whole genome shotgun (WGS) entry which is preliminary data.</text>
</comment>
<dbReference type="Gene3D" id="3.30.360.10">
    <property type="entry name" value="Dihydrodipicolinate Reductase, domain 2"/>
    <property type="match status" value="1"/>
</dbReference>
<feature type="domain" description="Dihydrodipicolinate reductase N-terminal" evidence="15">
    <location>
        <begin position="34"/>
        <end position="136"/>
    </location>
</feature>
<feature type="binding site" evidence="13">
    <location>
        <begin position="133"/>
        <end position="136"/>
    </location>
    <ligand>
        <name>NAD(+)</name>
        <dbReference type="ChEBI" id="CHEBI:57540"/>
    </ligand>
</feature>
<keyword evidence="7 13" id="KW-0520">NAD</keyword>
<feature type="binding site" evidence="13">
    <location>
        <begin position="173"/>
        <end position="174"/>
    </location>
    <ligand>
        <name>(S)-2,3,4,5-tetrahydrodipicolinate</name>
        <dbReference type="ChEBI" id="CHEBI:16845"/>
    </ligand>
</feature>
<evidence type="ECO:0000256" key="10">
    <source>
        <dbReference type="ARBA" id="ARBA00038983"/>
    </source>
</evidence>
<dbReference type="CDD" id="cd02274">
    <property type="entry name" value="DHDPR_N"/>
    <property type="match status" value="1"/>
</dbReference>
<reference evidence="18" key="1">
    <citation type="journal article" date="2019" name="Int. J. Syst. Evol. Microbiol.">
        <title>The Global Catalogue of Microorganisms (GCM) 10K type strain sequencing project: providing services to taxonomists for standard genome sequencing and annotation.</title>
        <authorList>
            <consortium name="The Broad Institute Genomics Platform"/>
            <consortium name="The Broad Institute Genome Sequencing Center for Infectious Disease"/>
            <person name="Wu L."/>
            <person name="Ma J."/>
        </authorList>
    </citation>
    <scope>NUCLEOTIDE SEQUENCE [LARGE SCALE GENOMIC DNA]</scope>
    <source>
        <strain evidence="18">JCM 17938</strain>
    </source>
</reference>
<keyword evidence="8 13" id="KW-0457">Lysine biosynthesis</keyword>
<dbReference type="PANTHER" id="PTHR20836">
    <property type="entry name" value="DIHYDRODIPICOLINATE REDUCTASE"/>
    <property type="match status" value="1"/>
</dbReference>
<feature type="active site" description="Proton donor" evidence="13">
    <location>
        <position position="167"/>
    </location>
</feature>
<dbReference type="SUPFAM" id="SSF55347">
    <property type="entry name" value="Glyceraldehyde-3-phosphate dehydrogenase-like, C-terminal domain"/>
    <property type="match status" value="1"/>
</dbReference>
<comment type="catalytic activity">
    <reaction evidence="11 13">
        <text>(S)-2,3,4,5-tetrahydrodipicolinate + NADP(+) + H2O = (2S,4S)-4-hydroxy-2,3,4,5-tetrahydrodipicolinate + NADPH + H(+)</text>
        <dbReference type="Rhea" id="RHEA:35331"/>
        <dbReference type="ChEBI" id="CHEBI:15377"/>
        <dbReference type="ChEBI" id="CHEBI:15378"/>
        <dbReference type="ChEBI" id="CHEBI:16845"/>
        <dbReference type="ChEBI" id="CHEBI:57783"/>
        <dbReference type="ChEBI" id="CHEBI:58349"/>
        <dbReference type="ChEBI" id="CHEBI:67139"/>
        <dbReference type="EC" id="1.17.1.8"/>
    </reaction>
</comment>
<comment type="pathway">
    <text evidence="9 13">Amino-acid biosynthesis; L-lysine biosynthesis via DAP pathway; (S)-tetrahydrodipicolinate from L-aspartate: step 4/4.</text>
</comment>
<organism evidence="17 18">
    <name type="scientific">Actinoallomurus liliacearum</name>
    <dbReference type="NCBI Taxonomy" id="1080073"/>
    <lineage>
        <taxon>Bacteria</taxon>
        <taxon>Bacillati</taxon>
        <taxon>Actinomycetota</taxon>
        <taxon>Actinomycetes</taxon>
        <taxon>Streptosporangiales</taxon>
        <taxon>Thermomonosporaceae</taxon>
        <taxon>Actinoallomurus</taxon>
    </lineage>
</organism>
<keyword evidence="2 13" id="KW-0963">Cytoplasm</keyword>
<dbReference type="PANTHER" id="PTHR20836:SF0">
    <property type="entry name" value="4-HYDROXY-TETRAHYDRODIPICOLINATE REDUCTASE 1, CHLOROPLASTIC-RELATED"/>
    <property type="match status" value="1"/>
</dbReference>
<dbReference type="InterPro" id="IPR022663">
    <property type="entry name" value="DapB_C"/>
</dbReference>
<evidence type="ECO:0000256" key="3">
    <source>
        <dbReference type="ARBA" id="ARBA00022605"/>
    </source>
</evidence>
<keyword evidence="5 13" id="KW-0220">Diaminopimelate biosynthesis</keyword>
<dbReference type="InterPro" id="IPR000846">
    <property type="entry name" value="DapB_N"/>
</dbReference>
<sequence>MGDPWPVPGPGRNAVVRGSAIGSAAQPDREDVVIKVGVLGARGRVGAELCRAVEAAEDLELVAAVDAGDDRAPLQAAEVAIDFTHPDAVMDNLRWLIENGVHAVVGTTGFDDERLATVRGRLAERPGTNVLIAPNFAVGAVLMMSFAQKAAPFFDSVEIVELHHPHKADAPSGTARRTAELITAAREKAGVGPSPDATTTGLDGARGADVDGVHVHAVRLAGLIAHQEVLLGGHGETLTIRHDSLSRESFSPGVLLAVRRVAELPGLTIGIESLLGL</sequence>
<dbReference type="InterPro" id="IPR036291">
    <property type="entry name" value="NAD(P)-bd_dom_sf"/>
</dbReference>
<feature type="binding site" evidence="13">
    <location>
        <position position="70"/>
    </location>
    <ligand>
        <name>NAD(+)</name>
        <dbReference type="ChEBI" id="CHEBI:57540"/>
    </ligand>
</feature>
<dbReference type="Gene3D" id="3.40.50.720">
    <property type="entry name" value="NAD(P)-binding Rossmann-like Domain"/>
    <property type="match status" value="1"/>
</dbReference>
<dbReference type="Pfam" id="PF01113">
    <property type="entry name" value="DapB_N"/>
    <property type="match status" value="1"/>
</dbReference>
<evidence type="ECO:0000256" key="4">
    <source>
        <dbReference type="ARBA" id="ARBA00022857"/>
    </source>
</evidence>
<dbReference type="InterPro" id="IPR023940">
    <property type="entry name" value="DHDPR_bac"/>
</dbReference>
<keyword evidence="4 13" id="KW-0521">NADP</keyword>
<feature type="binding site" evidence="13">
    <location>
        <position position="164"/>
    </location>
    <ligand>
        <name>(S)-2,3,4,5-tetrahydrodipicolinate</name>
        <dbReference type="ChEBI" id="CHEBI:16845"/>
    </ligand>
</feature>
<feature type="domain" description="Dihydrodipicolinate reductase C-terminal" evidence="16">
    <location>
        <begin position="139"/>
        <end position="273"/>
    </location>
</feature>
<evidence type="ECO:0000256" key="9">
    <source>
        <dbReference type="ARBA" id="ARBA00037922"/>
    </source>
</evidence>
<dbReference type="HAMAP" id="MF_00102">
    <property type="entry name" value="DapB"/>
    <property type="match status" value="1"/>
</dbReference>
<evidence type="ECO:0000256" key="2">
    <source>
        <dbReference type="ARBA" id="ARBA00022490"/>
    </source>
</evidence>
<dbReference type="SUPFAM" id="SSF51735">
    <property type="entry name" value="NAD(P)-binding Rossmann-fold domains"/>
    <property type="match status" value="1"/>
</dbReference>
<keyword evidence="3 13" id="KW-0028">Amino-acid biosynthesis</keyword>
<keyword evidence="18" id="KW-1185">Reference proteome</keyword>
<gene>
    <name evidence="13 17" type="primary">dapB</name>
    <name evidence="17" type="ORF">GCM10023195_59920</name>
</gene>
<proteinExistence type="inferred from homology"/>
<keyword evidence="6 13" id="KW-0560">Oxidoreductase</keyword>
<dbReference type="PROSITE" id="PS01298">
    <property type="entry name" value="DAPB"/>
    <property type="match status" value="1"/>
</dbReference>
<evidence type="ECO:0000256" key="5">
    <source>
        <dbReference type="ARBA" id="ARBA00022915"/>
    </source>
</evidence>
<name>A0ABP8TU99_9ACTN</name>
<feature type="binding site" evidence="13">
    <location>
        <begin position="106"/>
        <end position="108"/>
    </location>
    <ligand>
        <name>NAD(+)</name>
        <dbReference type="ChEBI" id="CHEBI:57540"/>
    </ligand>
</feature>
<evidence type="ECO:0000256" key="6">
    <source>
        <dbReference type="ARBA" id="ARBA00023002"/>
    </source>
</evidence>
<evidence type="ECO:0000259" key="16">
    <source>
        <dbReference type="Pfam" id="PF05173"/>
    </source>
</evidence>
<dbReference type="InterPro" id="IPR022664">
    <property type="entry name" value="DapB_N_CS"/>
</dbReference>
<protein>
    <recommendedName>
        <fullName evidence="10 13">4-hydroxy-tetrahydrodipicolinate reductase</fullName>
        <shortName evidence="13">HTPA reductase</shortName>
        <ecNumber evidence="10 13">1.17.1.8</ecNumber>
    </recommendedName>
</protein>
<dbReference type="EC" id="1.17.1.8" evidence="10 13"/>
<dbReference type="PIRSF" id="PIRSF000161">
    <property type="entry name" value="DHPR"/>
    <property type="match status" value="1"/>
</dbReference>
<accession>A0ABP8TU99</accession>
<comment type="catalytic activity">
    <reaction evidence="12 13">
        <text>(S)-2,3,4,5-tetrahydrodipicolinate + NAD(+) + H2O = (2S,4S)-4-hydroxy-2,3,4,5-tetrahydrodipicolinate + NADH + H(+)</text>
        <dbReference type="Rhea" id="RHEA:35323"/>
        <dbReference type="ChEBI" id="CHEBI:15377"/>
        <dbReference type="ChEBI" id="CHEBI:15378"/>
        <dbReference type="ChEBI" id="CHEBI:16845"/>
        <dbReference type="ChEBI" id="CHEBI:57540"/>
        <dbReference type="ChEBI" id="CHEBI:57945"/>
        <dbReference type="ChEBI" id="CHEBI:67139"/>
        <dbReference type="EC" id="1.17.1.8"/>
    </reaction>
</comment>
<dbReference type="EMBL" id="BAABHJ010000023">
    <property type="protein sequence ID" value="GAA4613789.1"/>
    <property type="molecule type" value="Genomic_DNA"/>
</dbReference>
<evidence type="ECO:0000256" key="14">
    <source>
        <dbReference type="SAM" id="MobiDB-lite"/>
    </source>
</evidence>
<evidence type="ECO:0000256" key="8">
    <source>
        <dbReference type="ARBA" id="ARBA00023154"/>
    </source>
</evidence>
<dbReference type="Pfam" id="PF05173">
    <property type="entry name" value="DapB_C"/>
    <property type="match status" value="1"/>
</dbReference>
<feature type="binding site" evidence="13">
    <location>
        <position position="71"/>
    </location>
    <ligand>
        <name>NADP(+)</name>
        <dbReference type="ChEBI" id="CHEBI:58349"/>
    </ligand>
</feature>
<evidence type="ECO:0000256" key="7">
    <source>
        <dbReference type="ARBA" id="ARBA00023027"/>
    </source>
</evidence>
<evidence type="ECO:0000256" key="1">
    <source>
        <dbReference type="ARBA" id="ARBA00006642"/>
    </source>
</evidence>
<evidence type="ECO:0000256" key="13">
    <source>
        <dbReference type="HAMAP-Rule" id="MF_00102"/>
    </source>
</evidence>